<name>R1GAV7_BOTPV</name>
<evidence type="ECO:0000313" key="3">
    <source>
        <dbReference type="Proteomes" id="UP000013521"/>
    </source>
</evidence>
<gene>
    <name evidence="2" type="ORF">UCRNP2_4528</name>
</gene>
<accession>R1GAV7</accession>
<dbReference type="Proteomes" id="UP000013521">
    <property type="component" value="Unassembled WGS sequence"/>
</dbReference>
<reference evidence="3" key="1">
    <citation type="journal article" date="2013" name="Genome Announc.">
        <title>Draft genome sequence of Neofusicoccum parvum isolate UCR-NP2, a fungal vascular pathogen associated with grapevine cankers.</title>
        <authorList>
            <person name="Blanco-Ulate B."/>
            <person name="Rolshausen P."/>
            <person name="Cantu D."/>
        </authorList>
    </citation>
    <scope>NUCLEOTIDE SEQUENCE [LARGE SCALE GENOMIC DNA]</scope>
    <source>
        <strain evidence="3">UCR-NP2</strain>
    </source>
</reference>
<proteinExistence type="predicted"/>
<dbReference type="EMBL" id="KB916177">
    <property type="protein sequence ID" value="EOD48715.1"/>
    <property type="molecule type" value="Genomic_DNA"/>
</dbReference>
<dbReference type="AlphaFoldDB" id="R1GAV7"/>
<organism evidence="2 3">
    <name type="scientific">Botryosphaeria parva (strain UCR-NP2)</name>
    <name type="common">Grapevine canker fungus</name>
    <name type="synonym">Neofusicoccum parvum</name>
    <dbReference type="NCBI Taxonomy" id="1287680"/>
    <lineage>
        <taxon>Eukaryota</taxon>
        <taxon>Fungi</taxon>
        <taxon>Dikarya</taxon>
        <taxon>Ascomycota</taxon>
        <taxon>Pezizomycotina</taxon>
        <taxon>Dothideomycetes</taxon>
        <taxon>Dothideomycetes incertae sedis</taxon>
        <taxon>Botryosphaeriales</taxon>
        <taxon>Botryosphaeriaceae</taxon>
        <taxon>Neofusicoccum</taxon>
    </lineage>
</organism>
<dbReference type="HOGENOM" id="CLU_1722094_0_0_1"/>
<evidence type="ECO:0000313" key="2">
    <source>
        <dbReference type="EMBL" id="EOD48715.1"/>
    </source>
</evidence>
<dbReference type="KEGG" id="npa:UCRNP2_4528"/>
<protein>
    <submittedName>
        <fullName evidence="2">Uncharacterized protein</fullName>
    </submittedName>
</protein>
<keyword evidence="1" id="KW-0472">Membrane</keyword>
<evidence type="ECO:0000256" key="1">
    <source>
        <dbReference type="SAM" id="Phobius"/>
    </source>
</evidence>
<keyword evidence="1" id="KW-0812">Transmembrane</keyword>
<keyword evidence="1" id="KW-1133">Transmembrane helix</keyword>
<sequence length="152" mass="16888">MWDTLNHLRAHGLVAACPIYVVTGLFHAMAVLLAQHRDSLAPGAAPQPYDSLVCLRPLLDDLAVLERTWPVAGWVRNVFQEALARLGQRAVGAERVQVDGVAEGWLGRGAGEVEGEVQVFEEAWGVDAAAFTWFQSPRFELFDPLFDWDFEQ</sequence>
<feature type="transmembrane region" description="Helical" evidence="1">
    <location>
        <begin position="12"/>
        <end position="34"/>
    </location>
</feature>